<evidence type="ECO:0000313" key="1">
    <source>
        <dbReference type="EMBL" id="QKG04100.1"/>
    </source>
</evidence>
<dbReference type="GO" id="GO:0019843">
    <property type="term" value="F:rRNA binding"/>
    <property type="evidence" value="ECO:0007669"/>
    <property type="project" value="InterPro"/>
</dbReference>
<dbReference type="GO" id="GO:0005840">
    <property type="term" value="C:ribosome"/>
    <property type="evidence" value="ECO:0007669"/>
    <property type="project" value="UniProtKB-KW"/>
</dbReference>
<dbReference type="EMBL" id="MN481613">
    <property type="protein sequence ID" value="QKG04100.1"/>
    <property type="molecule type" value="Genomic_DNA"/>
</dbReference>
<organism evidence="1">
    <name type="scientific">Babesia gibsoni</name>
    <dbReference type="NCBI Taxonomy" id="33632"/>
    <lineage>
        <taxon>Eukaryota</taxon>
        <taxon>Sar</taxon>
        <taxon>Alveolata</taxon>
        <taxon>Apicomplexa</taxon>
        <taxon>Aconoidasida</taxon>
        <taxon>Piroplasmida</taxon>
        <taxon>Babesiidae</taxon>
        <taxon>Babesia</taxon>
    </lineage>
</organism>
<gene>
    <name evidence="1" type="primary">rpl16</name>
</gene>
<keyword evidence="1" id="KW-0689">Ribosomal protein</keyword>
<dbReference type="SUPFAM" id="SSF56053">
    <property type="entry name" value="Ribosomal protein L6"/>
    <property type="match status" value="1"/>
</dbReference>
<reference evidence="1" key="1">
    <citation type="journal article" date="2020" name="Parasit. Vectors">
        <title>Annotation and characterization of Babesia gibsoni apicoplast genome.</title>
        <authorList>
            <person name="Liu Q."/>
            <person name="Yu L."/>
            <person name="Jiang F."/>
            <person name="Li M."/>
            <person name="Zhan X."/>
            <person name="Huang Y."/>
            <person name="Wang S."/>
            <person name="Du X."/>
            <person name="He L."/>
            <person name="Zhao J."/>
        </authorList>
    </citation>
    <scope>NUCLEOTIDE SEQUENCE</scope>
    <source>
        <strain evidence="1">Wuhan</strain>
    </source>
</reference>
<dbReference type="Gene3D" id="3.90.930.12">
    <property type="entry name" value="Ribosomal protein L6, alpha-beta domain"/>
    <property type="match status" value="1"/>
</dbReference>
<dbReference type="InterPro" id="IPR036789">
    <property type="entry name" value="Ribosomal_uL6-like_a/b-dom_sf"/>
</dbReference>
<protein>
    <submittedName>
        <fullName evidence="1">Ribosomal protein L6</fullName>
    </submittedName>
</protein>
<dbReference type="GO" id="GO:0003735">
    <property type="term" value="F:structural constituent of ribosome"/>
    <property type="evidence" value="ECO:0007669"/>
    <property type="project" value="InterPro"/>
</dbReference>
<keyword evidence="1" id="KW-0687">Ribonucleoprotein</keyword>
<name>A0A6M8NYD5_BABGI</name>
<dbReference type="AlphaFoldDB" id="A0A6M8NYD5"/>
<accession>A0A6M8NYD5</accession>
<proteinExistence type="predicted"/>
<dbReference type="GO" id="GO:0006412">
    <property type="term" value="P:translation"/>
    <property type="evidence" value="ECO:0007669"/>
    <property type="project" value="InterPro"/>
</dbReference>
<sequence>MYYLKNYYNNINKFLYLYILDTYTKYTYISISNKKFLNITNILILNKFIFKIINYNIVYIYKNFKKFIIFIKSFISKLYNIIISITNIYKIDIQILNIFYKVILLNNKLIIKINNFTNIIIYIPLINKIKYNIQYSNYVLISISSYNKEFITNLSSIIINSKKFNVYTNTGIKYLNQNIKLKKSLKLSKK</sequence>